<evidence type="ECO:0000313" key="5">
    <source>
        <dbReference type="Proteomes" id="UP000824220"/>
    </source>
</evidence>
<keyword evidence="1 4" id="KW-0489">Methyltransferase</keyword>
<feature type="region of interest" description="Disordered" evidence="3">
    <location>
        <begin position="1"/>
        <end position="21"/>
    </location>
</feature>
<dbReference type="Gene3D" id="3.40.50.150">
    <property type="entry name" value="Vaccinia Virus protein VP39"/>
    <property type="match status" value="1"/>
</dbReference>
<sequence length="186" mass="19784">MTRIISGTAGGVRLDVPKTGTRPTSDRVREALFSSLESTGMLDGTVVVDLYAGSGALGLEAISRGARTCDLVERGPKAAQVARRNADQVARAAGVRADVHAEAVQTFLRRATRIYDMAFVDPPYDHADDVLTADLALLGPLLAADALVVVERAKRSGSPNWQAAGLRAVRDRAFGDTALWWGEPDV</sequence>
<evidence type="ECO:0000313" key="4">
    <source>
        <dbReference type="EMBL" id="HJA05109.1"/>
    </source>
</evidence>
<dbReference type="PANTHER" id="PTHR43542">
    <property type="entry name" value="METHYLTRANSFERASE"/>
    <property type="match status" value="1"/>
</dbReference>
<dbReference type="InterPro" id="IPR029063">
    <property type="entry name" value="SAM-dependent_MTases_sf"/>
</dbReference>
<reference evidence="4" key="1">
    <citation type="journal article" date="2021" name="PeerJ">
        <title>Extensive microbial diversity within the chicken gut microbiome revealed by metagenomics and culture.</title>
        <authorList>
            <person name="Gilroy R."/>
            <person name="Ravi A."/>
            <person name="Getino M."/>
            <person name="Pursley I."/>
            <person name="Horton D.L."/>
            <person name="Alikhan N.F."/>
            <person name="Baker D."/>
            <person name="Gharbi K."/>
            <person name="Hall N."/>
            <person name="Watson M."/>
            <person name="Adriaenssens E.M."/>
            <person name="Foster-Nyarko E."/>
            <person name="Jarju S."/>
            <person name="Secka A."/>
            <person name="Antonio M."/>
            <person name="Oren A."/>
            <person name="Chaudhuri R.R."/>
            <person name="La Ragione R."/>
            <person name="Hildebrand F."/>
            <person name="Pallen M.J."/>
        </authorList>
    </citation>
    <scope>NUCLEOTIDE SEQUENCE</scope>
    <source>
        <strain evidence="4">ChiHjej8B7-3636</strain>
    </source>
</reference>
<evidence type="ECO:0000256" key="2">
    <source>
        <dbReference type="ARBA" id="ARBA00022679"/>
    </source>
</evidence>
<dbReference type="GO" id="GO:0031167">
    <property type="term" value="P:rRNA methylation"/>
    <property type="evidence" value="ECO:0007669"/>
    <property type="project" value="InterPro"/>
</dbReference>
<dbReference type="PANTHER" id="PTHR43542:SF1">
    <property type="entry name" value="METHYLTRANSFERASE"/>
    <property type="match status" value="1"/>
</dbReference>
<dbReference type="AlphaFoldDB" id="A0A9D2H731"/>
<gene>
    <name evidence="4" type="ORF">H9800_09670</name>
</gene>
<keyword evidence="2" id="KW-0808">Transferase</keyword>
<proteinExistence type="predicted"/>
<dbReference type="PIRSF" id="PIRSF004553">
    <property type="entry name" value="CHP00095"/>
    <property type="match status" value="1"/>
</dbReference>
<dbReference type="Proteomes" id="UP000824220">
    <property type="component" value="Unassembled WGS sequence"/>
</dbReference>
<dbReference type="SUPFAM" id="SSF53335">
    <property type="entry name" value="S-adenosyl-L-methionine-dependent methyltransferases"/>
    <property type="match status" value="1"/>
</dbReference>
<dbReference type="InterPro" id="IPR004398">
    <property type="entry name" value="RNA_MeTrfase_RsmD"/>
</dbReference>
<comment type="caution">
    <text evidence="4">The sequence shown here is derived from an EMBL/GenBank/DDBJ whole genome shotgun (WGS) entry which is preliminary data.</text>
</comment>
<dbReference type="EMBL" id="DXAM01000138">
    <property type="protein sequence ID" value="HJA05109.1"/>
    <property type="molecule type" value="Genomic_DNA"/>
</dbReference>
<organism evidence="4 5">
    <name type="scientific">Candidatus Microbacterium stercoravium</name>
    <dbReference type="NCBI Taxonomy" id="2838697"/>
    <lineage>
        <taxon>Bacteria</taxon>
        <taxon>Bacillati</taxon>
        <taxon>Actinomycetota</taxon>
        <taxon>Actinomycetes</taxon>
        <taxon>Micrococcales</taxon>
        <taxon>Microbacteriaceae</taxon>
        <taxon>Microbacterium</taxon>
    </lineage>
</organism>
<dbReference type="Pfam" id="PF03602">
    <property type="entry name" value="Cons_hypoth95"/>
    <property type="match status" value="1"/>
</dbReference>
<name>A0A9D2H731_9MICO</name>
<reference evidence="4" key="2">
    <citation type="submission" date="2021-04" db="EMBL/GenBank/DDBJ databases">
        <authorList>
            <person name="Gilroy R."/>
        </authorList>
    </citation>
    <scope>NUCLEOTIDE SEQUENCE</scope>
    <source>
        <strain evidence="4">ChiHjej8B7-3636</strain>
    </source>
</reference>
<evidence type="ECO:0000256" key="3">
    <source>
        <dbReference type="SAM" id="MobiDB-lite"/>
    </source>
</evidence>
<dbReference type="GO" id="GO:0008168">
    <property type="term" value="F:methyltransferase activity"/>
    <property type="evidence" value="ECO:0007669"/>
    <property type="project" value="UniProtKB-KW"/>
</dbReference>
<protein>
    <submittedName>
        <fullName evidence="4">RsmD family RNA methyltransferase</fullName>
    </submittedName>
</protein>
<accession>A0A9D2H731</accession>
<dbReference type="CDD" id="cd02440">
    <property type="entry name" value="AdoMet_MTases"/>
    <property type="match status" value="1"/>
</dbReference>
<evidence type="ECO:0000256" key="1">
    <source>
        <dbReference type="ARBA" id="ARBA00022603"/>
    </source>
</evidence>